<dbReference type="InterPro" id="IPR011895">
    <property type="entry name" value="Pyrv_flavodox_OxRed"/>
</dbReference>
<evidence type="ECO:0000313" key="15">
    <source>
        <dbReference type="Proteomes" id="UP000242219"/>
    </source>
</evidence>
<dbReference type="Pfam" id="PF01558">
    <property type="entry name" value="POR"/>
    <property type="match status" value="1"/>
</dbReference>
<dbReference type="GO" id="GO:0016903">
    <property type="term" value="F:oxidoreductase activity, acting on the aldehyde or oxo group of donors"/>
    <property type="evidence" value="ECO:0007669"/>
    <property type="project" value="InterPro"/>
</dbReference>
<dbReference type="CDD" id="cd03377">
    <property type="entry name" value="TPP_PFOR_PNO"/>
    <property type="match status" value="1"/>
</dbReference>
<keyword evidence="6 9" id="KW-0560">Oxidoreductase</keyword>
<dbReference type="Pfam" id="PF01855">
    <property type="entry name" value="POR_N"/>
    <property type="match status" value="1"/>
</dbReference>
<keyword evidence="14" id="KW-0670">Pyruvate</keyword>
<feature type="binding site" evidence="10">
    <location>
        <begin position="985"/>
        <end position="988"/>
    </location>
    <ligand>
        <name>thiamine diphosphate</name>
        <dbReference type="ChEBI" id="CHEBI:58937"/>
    </ligand>
</feature>
<comment type="cofactor">
    <cofactor evidence="12">
        <name>[4Fe-4S] cluster</name>
        <dbReference type="ChEBI" id="CHEBI:49883"/>
    </cofactor>
    <text evidence="12">Binds 3 [4Fe-4S] clusters per subunit.</text>
</comment>
<evidence type="ECO:0000256" key="3">
    <source>
        <dbReference type="ARBA" id="ARBA00022485"/>
    </source>
</evidence>
<dbReference type="GO" id="GO:0044281">
    <property type="term" value="P:small molecule metabolic process"/>
    <property type="evidence" value="ECO:0007669"/>
    <property type="project" value="UniProtKB-ARBA"/>
</dbReference>
<dbReference type="SUPFAM" id="SSF52922">
    <property type="entry name" value="TK C-terminal domain-like"/>
    <property type="match status" value="1"/>
</dbReference>
<reference evidence="14 15" key="1">
    <citation type="journal article" date="2016" name="Genome Announc.">
        <title>Draft Genome Sequence of the Anaerobic Ammonium-Oxidizing Bacterium 'Candidatus Brocadia sp. 40'.</title>
        <authorList>
            <person name="Ali M."/>
            <person name="Haroon M.F."/>
            <person name="Narita Y."/>
            <person name="Zhang L."/>
            <person name="Rangel Shaw D."/>
            <person name="Okabe S."/>
            <person name="Saikaly P.E."/>
        </authorList>
    </citation>
    <scope>NUCLEOTIDE SEQUENCE [LARGE SCALE GENOMIC DNA]</scope>
    <source>
        <strain evidence="14 15">40</strain>
    </source>
</reference>
<feature type="binding site" evidence="12">
    <location>
        <position position="752"/>
    </location>
    <ligand>
        <name>[4Fe-4S] cluster</name>
        <dbReference type="ChEBI" id="CHEBI:49883"/>
        <label>2</label>
    </ligand>
</feature>
<proteinExistence type="inferred from homology"/>
<dbReference type="GO" id="GO:0005506">
    <property type="term" value="F:iron ion binding"/>
    <property type="evidence" value="ECO:0007669"/>
    <property type="project" value="InterPro"/>
</dbReference>
<evidence type="ECO:0000256" key="8">
    <source>
        <dbReference type="ARBA" id="ARBA00023014"/>
    </source>
</evidence>
<feature type="site" description="Important for catalytic activity" evidence="11">
    <location>
        <position position="64"/>
    </location>
</feature>
<feature type="binding site" evidence="12">
    <location>
        <position position="702"/>
    </location>
    <ligand>
        <name>[4Fe-4S] cluster</name>
        <dbReference type="ChEBI" id="CHEBI:49883"/>
        <label>1</label>
    </ligand>
</feature>
<feature type="binding site" evidence="12">
    <location>
        <position position="859"/>
    </location>
    <ligand>
        <name>[4Fe-4S] cluster</name>
        <dbReference type="ChEBI" id="CHEBI:49883"/>
        <label>3</label>
    </ligand>
</feature>
<keyword evidence="15" id="KW-1185">Reference proteome</keyword>
<feature type="binding site" evidence="10">
    <location>
        <position position="64"/>
    </location>
    <ligand>
        <name>thiamine diphosphate</name>
        <dbReference type="ChEBI" id="CHEBI:58937"/>
    </ligand>
</feature>
<dbReference type="InterPro" id="IPR002880">
    <property type="entry name" value="Pyrv_Fd/Flavodoxin_OxRdtase_N"/>
</dbReference>
<dbReference type="Gene3D" id="4.10.780.10">
    <property type="entry name" value="Pyruvate-flavodoxin oxidoreductase, EKR domain"/>
    <property type="match status" value="1"/>
</dbReference>
<feature type="binding site" evidence="10">
    <location>
        <position position="859"/>
    </location>
    <ligand>
        <name>thiamine diphosphate</name>
        <dbReference type="ChEBI" id="CHEBI:58937"/>
    </ligand>
</feature>
<feature type="site" description="Important for catalytic activity" evidence="11">
    <location>
        <position position="114"/>
    </location>
</feature>
<dbReference type="FunFam" id="3.30.70.20:FF:000022">
    <property type="entry name" value="Pyruvate:ferredoxin (Flavodoxin) oxidoreductase"/>
    <property type="match status" value="1"/>
</dbReference>
<evidence type="ECO:0000256" key="5">
    <source>
        <dbReference type="ARBA" id="ARBA00022982"/>
    </source>
</evidence>
<keyword evidence="8 12" id="KW-0411">Iron-sulfur</keyword>
<keyword evidence="3 12" id="KW-0004">4Fe-4S</keyword>
<feature type="binding site" evidence="12">
    <location>
        <position position="696"/>
    </location>
    <ligand>
        <name>[4Fe-4S] cluster</name>
        <dbReference type="ChEBI" id="CHEBI:49883"/>
        <label>1</label>
    </ligand>
</feature>
<dbReference type="SUPFAM" id="SSF52518">
    <property type="entry name" value="Thiamin diphosphate-binding fold (THDP-binding)"/>
    <property type="match status" value="2"/>
</dbReference>
<evidence type="ECO:0000256" key="1">
    <source>
        <dbReference type="ARBA" id="ARBA00009032"/>
    </source>
</evidence>
<feature type="binding site" evidence="12">
    <location>
        <position position="706"/>
    </location>
    <ligand>
        <name>[4Fe-4S] cluster</name>
        <dbReference type="ChEBI" id="CHEBI:49883"/>
        <label>2</label>
    </ligand>
</feature>
<feature type="binding site" evidence="10">
    <location>
        <position position="31"/>
    </location>
    <ligand>
        <name>pyruvate</name>
        <dbReference type="ChEBI" id="CHEBI:15361"/>
    </ligand>
</feature>
<dbReference type="Pfam" id="PF02775">
    <property type="entry name" value="TPP_enzyme_C"/>
    <property type="match status" value="1"/>
</dbReference>
<accession>A0A1V6M2N6</accession>
<dbReference type="InterPro" id="IPR017896">
    <property type="entry name" value="4Fe4S_Fe-S-bd"/>
</dbReference>
<dbReference type="CDD" id="cd07034">
    <property type="entry name" value="TPP_PYR_PFOR_IOR-alpha_like"/>
    <property type="match status" value="1"/>
</dbReference>
<dbReference type="FunFam" id="3.40.920.10:FF:000001">
    <property type="entry name" value="Pyruvate:ferredoxin (Flavodoxin) oxidoreductase"/>
    <property type="match status" value="1"/>
</dbReference>
<dbReference type="GO" id="GO:0051539">
    <property type="term" value="F:4 iron, 4 sulfur cluster binding"/>
    <property type="evidence" value="ECO:0007669"/>
    <property type="project" value="UniProtKB-KW"/>
</dbReference>
<dbReference type="InterPro" id="IPR019752">
    <property type="entry name" value="Pyrv/ketoisovalerate_OxRed_cat"/>
</dbReference>
<name>A0A1V6M2N6_9BACT</name>
<feature type="site" description="Important for catalytic activity" evidence="11">
    <location>
        <position position="1019"/>
    </location>
</feature>
<dbReference type="PIRSF" id="PIRSF000159">
    <property type="entry name" value="NifJ"/>
    <property type="match status" value="1"/>
</dbReference>
<feature type="domain" description="4Fe-4S ferredoxin-type" evidence="13">
    <location>
        <begin position="687"/>
        <end position="716"/>
    </location>
</feature>
<feature type="binding site" evidence="12">
    <location>
        <position position="699"/>
    </location>
    <ligand>
        <name>[4Fe-4S] cluster</name>
        <dbReference type="ChEBI" id="CHEBI:49883"/>
        <label>1</label>
    </ligand>
</feature>
<comment type="caution">
    <text evidence="14">The sequence shown here is derived from an EMBL/GenBank/DDBJ whole genome shotgun (WGS) entry which is preliminary data.</text>
</comment>
<dbReference type="InterPro" id="IPR050722">
    <property type="entry name" value="Pyruvate:ferred/Flavod_OxRd"/>
</dbReference>
<protein>
    <submittedName>
        <fullName evidence="14">Pyruvate:ferredoxin (Flavodoxin) oxidoreductase</fullName>
    </submittedName>
</protein>
<dbReference type="Pfam" id="PF12838">
    <property type="entry name" value="Fer4_7"/>
    <property type="match status" value="1"/>
</dbReference>
<dbReference type="FunFam" id="3.40.50.970:FF:000012">
    <property type="entry name" value="Pyruvate:ferredoxin (Flavodoxin) oxidoreductase"/>
    <property type="match status" value="1"/>
</dbReference>
<dbReference type="SMART" id="SM00890">
    <property type="entry name" value="EKR"/>
    <property type="match status" value="1"/>
</dbReference>
<feature type="binding site" evidence="12">
    <location>
        <position position="758"/>
    </location>
    <ligand>
        <name>[4Fe-4S] cluster</name>
        <dbReference type="ChEBI" id="CHEBI:49883"/>
        <label>2</label>
    </ligand>
</feature>
<dbReference type="GO" id="GO:0006979">
    <property type="term" value="P:response to oxidative stress"/>
    <property type="evidence" value="ECO:0007669"/>
    <property type="project" value="TreeGrafter"/>
</dbReference>
<dbReference type="PANTHER" id="PTHR32154:SF0">
    <property type="entry name" value="PYRUVATE-FLAVODOXIN OXIDOREDUCTASE-RELATED"/>
    <property type="match status" value="1"/>
</dbReference>
<evidence type="ECO:0000256" key="6">
    <source>
        <dbReference type="ARBA" id="ARBA00023002"/>
    </source>
</evidence>
<evidence type="ECO:0000313" key="14">
    <source>
        <dbReference type="EMBL" id="OQD46659.1"/>
    </source>
</evidence>
<evidence type="ECO:0000256" key="9">
    <source>
        <dbReference type="PIRNR" id="PIRNR000159"/>
    </source>
</evidence>
<dbReference type="FunFam" id="3.40.50.970:FF:000041">
    <property type="entry name" value="Pyruvate:ferredoxin (Flavodoxin) oxidoreductase"/>
    <property type="match status" value="1"/>
</dbReference>
<dbReference type="FunFam" id="3.40.50.920:FF:000007">
    <property type="entry name" value="Pyruvate:ferredoxin (Flavodoxin) oxidoreductase"/>
    <property type="match status" value="1"/>
</dbReference>
<dbReference type="InterPro" id="IPR029061">
    <property type="entry name" value="THDP-binding"/>
</dbReference>
<dbReference type="Pfam" id="PF10371">
    <property type="entry name" value="EKR"/>
    <property type="match status" value="1"/>
</dbReference>
<evidence type="ECO:0000256" key="2">
    <source>
        <dbReference type="ARBA" id="ARBA00022448"/>
    </source>
</evidence>
<evidence type="ECO:0000256" key="4">
    <source>
        <dbReference type="ARBA" id="ARBA00022723"/>
    </source>
</evidence>
<dbReference type="Pfam" id="PF17147">
    <property type="entry name" value="PFOR_II"/>
    <property type="match status" value="1"/>
</dbReference>
<feature type="binding site" evidence="10">
    <location>
        <position position="114"/>
    </location>
    <ligand>
        <name>pyruvate</name>
        <dbReference type="ChEBI" id="CHEBI:15361"/>
    </ligand>
</feature>
<gene>
    <name evidence="14" type="ORF">BIY37_01910</name>
</gene>
<dbReference type="InterPro" id="IPR009014">
    <property type="entry name" value="Transketo_C/PFOR_II"/>
</dbReference>
<feature type="binding site" evidence="12">
    <location>
        <position position="762"/>
    </location>
    <ligand>
        <name>[4Fe-4S] cluster</name>
        <dbReference type="ChEBI" id="CHEBI:49883"/>
        <label>1</label>
    </ligand>
</feature>
<dbReference type="SUPFAM" id="SSF54862">
    <property type="entry name" value="4Fe-4S ferredoxins"/>
    <property type="match status" value="1"/>
</dbReference>
<dbReference type="InterPro" id="IPR011766">
    <property type="entry name" value="TPP_enzyme_TPP-bd"/>
</dbReference>
<keyword evidence="2 9" id="KW-0813">Transport</keyword>
<feature type="domain" description="4Fe-4S ferredoxin-type" evidence="13">
    <location>
        <begin position="743"/>
        <end position="772"/>
    </location>
</feature>
<dbReference type="Gene3D" id="3.40.920.10">
    <property type="entry name" value="Pyruvate-ferredoxin oxidoreductase, PFOR, domain III"/>
    <property type="match status" value="1"/>
</dbReference>
<dbReference type="AlphaFoldDB" id="A0A1V6M2N6"/>
<sequence length="1196" mass="130242">MSRKMITVDGCTACAHVVHATNEIITIYPITPSSPIAEICDAKSAAGQVNIWSSVPKVSQMQSEAGVAGAVHGSLTTGALATTISCSQGLLLLLPNMFKIAGELAPTVFHITARSLACQGLSIFGDHSDVMTARSTGFAMLCSKNVQEAMDFALIAQASALESRIPFMHFFDGFRTSHEVQKIEEVSFDDMRAMIDYELVIAHRKRGLTPDNPNIRGTSQNPDVYFQGRETVNKYYQATPAIVQKAMNKFAKITGRQYKLFEYSGAPNAERVIIIMGSAGETVLNTIQNLNAKGEKLGLVQVRLYRPFDVAAFADSLPASVKAIAALDRTKEPGAIGEPLYLDVRTAIGEAMDKGIAKFKDYPVVVGGRYGLGSKDFTPAMVKAVFDNITQDKPKNHFTIGINDDVTGTSLAYDESFTIEGKGAYRALFYGLGADGTVGANKNTIKIIGSETDNYAQGYFVYDSKKSGSTTVSHLRFGKDKILNPYLVSKADFIACHNPSFLEKFDMLSSAEEGATFLLTTSHNKDEVWDSLPIEVQEQLIAKKMKFYIINAIALAEEIGLGSRINTIMQTAFFVISGIIPKEEAIEAIKAELKKTYIKKGEDVVKMNYASVDKALQNIVEVKVPDKITSKIRMRPPVPEDAPDFVKKVTAKMVANKGDSLPVSAIPADGTWPTGTTQYEKRNIGVHIPEWEPDACIQCGQCSFVCPHATIRIKAYDSASLLGAPQNFKSVDATGKELKGLKFTVQVAPEDCTGCGSCVFNCPGQKKDAQGNKIPGVKAINMKLQEPLRQIEAENYAFFLNLPETDTSKFNANSVKGSQFVKPLFEYHSACPGCGETPYIKLLTQLFGDRLIIANATGCSSIYGGNLPTTPYTKRADGRGPAWSNSLFEDTAEFGLGMRQTVDKFHSQAVELLDKLAKTPGYADAKELFESLKNADQSTQEGIDKQRVCVEELKKRLSKDAAPDAKNLLSLADYLVKKSVWSIGGDGWGYDIGYGGVDHVLASGENIKLLIMDTEVYSNTGGQMSKATPLGAIAQFAAGGKRTPKKNIGLMIATYGKVYVAQIAFGANLAQTVRAITEAEAYNGPALIVAYSVCIAHGIDMSRGIEQQKNAVASGYWPLYRYNPQLEAQGKSPLVLDSKDPSVPFEEYAYHENRYRALKASNPEVAAALMKQAETEIQRRWKLLKHQAAWSPAQSQ</sequence>
<feature type="site" description="Important for catalytic activity" evidence="11">
    <location>
        <position position="31"/>
    </location>
</feature>
<feature type="binding site" evidence="10">
    <location>
        <position position="836"/>
    </location>
    <ligand>
        <name>thiamine diphosphate</name>
        <dbReference type="ChEBI" id="CHEBI:58937"/>
    </ligand>
</feature>
<dbReference type="InterPro" id="IPR002869">
    <property type="entry name" value="Pyrv_flavodox_OxRed_cen"/>
</dbReference>
<feature type="binding site" evidence="12">
    <location>
        <position position="755"/>
    </location>
    <ligand>
        <name>[4Fe-4S] cluster</name>
        <dbReference type="ChEBI" id="CHEBI:49883"/>
        <label>2</label>
    </ligand>
</feature>
<keyword evidence="4 12" id="KW-0479">Metal-binding</keyword>
<evidence type="ECO:0000256" key="11">
    <source>
        <dbReference type="PIRSR" id="PIRSR000159-2"/>
    </source>
</evidence>
<dbReference type="GO" id="GO:0022900">
    <property type="term" value="P:electron transport chain"/>
    <property type="evidence" value="ECO:0007669"/>
    <property type="project" value="InterPro"/>
</dbReference>
<evidence type="ECO:0000256" key="10">
    <source>
        <dbReference type="PIRSR" id="PIRSR000159-1"/>
    </source>
</evidence>
<evidence type="ECO:0000256" key="12">
    <source>
        <dbReference type="PIRSR" id="PIRSR000159-50"/>
    </source>
</evidence>
<dbReference type="Proteomes" id="UP000242219">
    <property type="component" value="Unassembled WGS sequence"/>
</dbReference>
<dbReference type="InterPro" id="IPR037112">
    <property type="entry name" value="Pyrv-flavodox_OxR_EKR_sf"/>
</dbReference>
<organism evidence="14 15">
    <name type="scientific">Candidatus Brocadia sapporoensis</name>
    <dbReference type="NCBI Taxonomy" id="392547"/>
    <lineage>
        <taxon>Bacteria</taxon>
        <taxon>Pseudomonadati</taxon>
        <taxon>Planctomycetota</taxon>
        <taxon>Candidatus Brocadiia</taxon>
        <taxon>Candidatus Brocadiales</taxon>
        <taxon>Candidatus Brocadiaceae</taxon>
        <taxon>Candidatus Brocadia</taxon>
    </lineage>
</organism>
<dbReference type="PROSITE" id="PS00198">
    <property type="entry name" value="4FE4S_FER_1"/>
    <property type="match status" value="2"/>
</dbReference>
<dbReference type="PROSITE" id="PS51379">
    <property type="entry name" value="4FE4S_FER_2"/>
    <property type="match status" value="2"/>
</dbReference>
<dbReference type="RefSeq" id="WP_070066153.1">
    <property type="nucleotide sequence ID" value="NZ_MJUW02000024.1"/>
</dbReference>
<dbReference type="InterPro" id="IPR017900">
    <property type="entry name" value="4Fe4S_Fe_S_CS"/>
</dbReference>
<dbReference type="Gene3D" id="3.40.50.970">
    <property type="match status" value="2"/>
</dbReference>
<evidence type="ECO:0000256" key="7">
    <source>
        <dbReference type="ARBA" id="ARBA00023004"/>
    </source>
</evidence>
<dbReference type="PANTHER" id="PTHR32154">
    <property type="entry name" value="PYRUVATE-FLAVODOXIN OXIDOREDUCTASE-RELATED"/>
    <property type="match status" value="1"/>
</dbReference>
<dbReference type="Gene3D" id="3.30.70.20">
    <property type="match status" value="1"/>
</dbReference>
<comment type="similarity">
    <text evidence="1 9">Belongs to the pyruvate:ferredoxin/flavodoxin oxidoreductase family.</text>
</comment>
<keyword evidence="5 9" id="KW-0249">Electron transport</keyword>
<dbReference type="Gene3D" id="3.40.50.920">
    <property type="match status" value="1"/>
</dbReference>
<dbReference type="NCBIfam" id="TIGR02176">
    <property type="entry name" value="pyruv_ox_red"/>
    <property type="match status" value="1"/>
</dbReference>
<dbReference type="EMBL" id="MJUW02000024">
    <property type="protein sequence ID" value="OQD46659.1"/>
    <property type="molecule type" value="Genomic_DNA"/>
</dbReference>
<evidence type="ECO:0000259" key="13">
    <source>
        <dbReference type="PROSITE" id="PS51379"/>
    </source>
</evidence>
<feature type="binding site" evidence="12">
    <location>
        <position position="831"/>
    </location>
    <ligand>
        <name>[4Fe-4S] cluster</name>
        <dbReference type="ChEBI" id="CHEBI:49883"/>
        <label>3</label>
    </ligand>
</feature>
<feature type="binding site" evidence="12">
    <location>
        <position position="834"/>
    </location>
    <ligand>
        <name>[4Fe-4S] cluster</name>
        <dbReference type="ChEBI" id="CHEBI:49883"/>
        <label>3</label>
    </ligand>
</feature>
<dbReference type="SUPFAM" id="SSF53323">
    <property type="entry name" value="Pyruvate-ferredoxin oxidoreductase, PFOR, domain III"/>
    <property type="match status" value="1"/>
</dbReference>
<dbReference type="GO" id="GO:0030976">
    <property type="term" value="F:thiamine pyrophosphate binding"/>
    <property type="evidence" value="ECO:0007669"/>
    <property type="project" value="InterPro"/>
</dbReference>
<keyword evidence="7 12" id="KW-0408">Iron</keyword>
<dbReference type="InterPro" id="IPR033412">
    <property type="entry name" value="PFOR_II"/>
</dbReference>
<feature type="binding site" evidence="12">
    <location>
        <position position="1094"/>
    </location>
    <ligand>
        <name>[4Fe-4S] cluster</name>
        <dbReference type="ChEBI" id="CHEBI:49883"/>
        <label>3</label>
    </ligand>
</feature>
<dbReference type="InterPro" id="IPR019456">
    <property type="entry name" value="Pyrv-flavodox_OxRtase_EKR"/>
</dbReference>
<feature type="binding site" evidence="10">
    <location>
        <begin position="1014"/>
        <end position="1019"/>
    </location>
    <ligand>
        <name>thiamine diphosphate</name>
        <dbReference type="ChEBI" id="CHEBI:58937"/>
    </ligand>
</feature>